<feature type="transmembrane region" description="Helical" evidence="7">
    <location>
        <begin position="62"/>
        <end position="80"/>
    </location>
</feature>
<evidence type="ECO:0000256" key="7">
    <source>
        <dbReference type="SAM" id="Phobius"/>
    </source>
</evidence>
<feature type="compositionally biased region" description="Basic and acidic residues" evidence="6">
    <location>
        <begin position="279"/>
        <end position="289"/>
    </location>
</feature>
<feature type="transmembrane region" description="Helical" evidence="7">
    <location>
        <begin position="87"/>
        <end position="112"/>
    </location>
</feature>
<evidence type="ECO:0000313" key="9">
    <source>
        <dbReference type="Proteomes" id="UP000003160"/>
    </source>
</evidence>
<evidence type="ECO:0000256" key="1">
    <source>
        <dbReference type="ARBA" id="ARBA00004141"/>
    </source>
</evidence>
<gene>
    <name evidence="8" type="ORF">HMPREF0645_2103</name>
</gene>
<keyword evidence="3 7" id="KW-0812">Transmembrane</keyword>
<proteinExistence type="inferred from homology"/>
<dbReference type="PANTHER" id="PTHR30028">
    <property type="entry name" value="UPF0014 INNER MEMBRANE PROTEIN YBBM-RELATED"/>
    <property type="match status" value="1"/>
</dbReference>
<organism evidence="8 9">
    <name type="scientific">Hallella bergensis DSM 17361</name>
    <dbReference type="NCBI Taxonomy" id="585502"/>
    <lineage>
        <taxon>Bacteria</taxon>
        <taxon>Pseudomonadati</taxon>
        <taxon>Bacteroidota</taxon>
        <taxon>Bacteroidia</taxon>
        <taxon>Bacteroidales</taxon>
        <taxon>Prevotellaceae</taxon>
        <taxon>Hallella</taxon>
    </lineage>
</organism>
<evidence type="ECO:0000256" key="6">
    <source>
        <dbReference type="SAM" id="MobiDB-lite"/>
    </source>
</evidence>
<dbReference type="InterPro" id="IPR005226">
    <property type="entry name" value="UPF0014_fam"/>
</dbReference>
<comment type="subcellular location">
    <subcellularLocation>
        <location evidence="1">Membrane</location>
        <topology evidence="1">Multi-pass membrane protein</topology>
    </subcellularLocation>
</comment>
<keyword evidence="5 7" id="KW-0472">Membrane</keyword>
<dbReference type="Pfam" id="PF03649">
    <property type="entry name" value="UPF0014"/>
    <property type="match status" value="1"/>
</dbReference>
<keyword evidence="9" id="KW-1185">Reference proteome</keyword>
<reference evidence="8 9" key="1">
    <citation type="submission" date="2009-10" db="EMBL/GenBank/DDBJ databases">
        <authorList>
            <person name="Qin X."/>
            <person name="Bachman B."/>
            <person name="Battles P."/>
            <person name="Bell A."/>
            <person name="Bess C."/>
            <person name="Bickham C."/>
            <person name="Chaboub L."/>
            <person name="Chen D."/>
            <person name="Coyle M."/>
            <person name="Deiros D.R."/>
            <person name="Dinh H."/>
            <person name="Forbes L."/>
            <person name="Fowler G."/>
            <person name="Francisco L."/>
            <person name="Fu Q."/>
            <person name="Gubbala S."/>
            <person name="Hale W."/>
            <person name="Han Y."/>
            <person name="Hemphill L."/>
            <person name="Highlander S.K."/>
            <person name="Hirani K."/>
            <person name="Hogues M."/>
            <person name="Jackson L."/>
            <person name="Jakkamsetti A."/>
            <person name="Javaid M."/>
            <person name="Jiang H."/>
            <person name="Korchina V."/>
            <person name="Kovar C."/>
            <person name="Lara F."/>
            <person name="Lee S."/>
            <person name="Mata R."/>
            <person name="Mathew T."/>
            <person name="Moen C."/>
            <person name="Morales K."/>
            <person name="Munidasa M."/>
            <person name="Nazareth L."/>
            <person name="Ngo R."/>
            <person name="Nguyen L."/>
            <person name="Okwuonu G."/>
            <person name="Ongeri F."/>
            <person name="Patil S."/>
            <person name="Petrosino J."/>
            <person name="Pham C."/>
            <person name="Pham P."/>
            <person name="Pu L.-L."/>
            <person name="Puazo M."/>
            <person name="Raj R."/>
            <person name="Reid J."/>
            <person name="Rouhana J."/>
            <person name="Saada N."/>
            <person name="Shang Y."/>
            <person name="Simmons D."/>
            <person name="Thornton R."/>
            <person name="Warren J."/>
            <person name="Weissenberger G."/>
            <person name="Zhang J."/>
            <person name="Zhang L."/>
            <person name="Zhou C."/>
            <person name="Zhu D."/>
            <person name="Muzny D."/>
            <person name="Worley K."/>
            <person name="Gibbs R."/>
        </authorList>
    </citation>
    <scope>NUCLEOTIDE SEQUENCE [LARGE SCALE GENOMIC DNA]</scope>
    <source>
        <strain evidence="8 9">DSM 17361</strain>
    </source>
</reference>
<feature type="transmembrane region" description="Helical" evidence="7">
    <location>
        <begin position="38"/>
        <end position="56"/>
    </location>
</feature>
<feature type="compositionally biased region" description="Polar residues" evidence="6">
    <location>
        <begin position="266"/>
        <end position="275"/>
    </location>
</feature>
<dbReference type="PANTHER" id="PTHR30028:SF0">
    <property type="entry name" value="PROTEIN ALUMINUM SENSITIVE 3"/>
    <property type="match status" value="1"/>
</dbReference>
<keyword evidence="4 7" id="KW-1133">Transmembrane helix</keyword>
<evidence type="ECO:0000256" key="2">
    <source>
        <dbReference type="ARBA" id="ARBA00005268"/>
    </source>
</evidence>
<evidence type="ECO:0000313" key="8">
    <source>
        <dbReference type="EMBL" id="EFA43507.1"/>
    </source>
</evidence>
<dbReference type="HOGENOM" id="CLU_076147_1_1_10"/>
<evidence type="ECO:0000256" key="3">
    <source>
        <dbReference type="ARBA" id="ARBA00022692"/>
    </source>
</evidence>
<dbReference type="GO" id="GO:0005886">
    <property type="term" value="C:plasma membrane"/>
    <property type="evidence" value="ECO:0007669"/>
    <property type="project" value="TreeGrafter"/>
</dbReference>
<feature type="transmembrane region" description="Helical" evidence="7">
    <location>
        <begin position="194"/>
        <end position="215"/>
    </location>
</feature>
<feature type="transmembrane region" description="Helical" evidence="7">
    <location>
        <begin position="6"/>
        <end position="26"/>
    </location>
</feature>
<protein>
    <submittedName>
        <fullName evidence="8">Uncharacterized protein</fullName>
    </submittedName>
</protein>
<dbReference type="RefSeq" id="WP_007174206.1">
    <property type="nucleotide sequence ID" value="NZ_GG704781.1"/>
</dbReference>
<feature type="region of interest" description="Disordered" evidence="6">
    <location>
        <begin position="261"/>
        <end position="289"/>
    </location>
</feature>
<dbReference type="AlphaFoldDB" id="D1PYR8"/>
<sequence length="289" mass="31758">MMEISLLGFVLGLLLLALPLYILYVFDPRTMRRLVASFGTMAASVIASGAALYVVVKWNNTALTILSGMVMAVLSAVLVIRKSRLRMPALIIPVASGMLVSVFIIGLYTLFLVLGLKNPFEVRFFVPVFGLLTGCTIGANAHALHIYYMGLYHHNQLYDYLLGNGSTHREATQFFVRRSLQAAFNPVMKLMSGVVFVNAPVLMLALVMSGVNIFTAMAMQILLFVMVLAVIVASLFITLLMGRKYHFDKYERLLPITPAAPKAQPTPISGTSANLSGRLHTDSENRQPE</sequence>
<comment type="caution">
    <text evidence="8">The sequence shown here is derived from an EMBL/GenBank/DDBJ whole genome shotgun (WGS) entry which is preliminary data.</text>
</comment>
<comment type="similarity">
    <text evidence="2">Belongs to the UPF0014 family.</text>
</comment>
<evidence type="ECO:0000256" key="5">
    <source>
        <dbReference type="ARBA" id="ARBA00023136"/>
    </source>
</evidence>
<feature type="transmembrane region" description="Helical" evidence="7">
    <location>
        <begin position="124"/>
        <end position="148"/>
    </location>
</feature>
<name>D1PYR8_9BACT</name>
<accession>D1PYR8</accession>
<evidence type="ECO:0000256" key="4">
    <source>
        <dbReference type="ARBA" id="ARBA00022989"/>
    </source>
</evidence>
<dbReference type="eggNOG" id="COG0390">
    <property type="taxonomic scope" value="Bacteria"/>
</dbReference>
<dbReference type="EMBL" id="ACKS01000079">
    <property type="protein sequence ID" value="EFA43507.1"/>
    <property type="molecule type" value="Genomic_DNA"/>
</dbReference>
<feature type="transmembrane region" description="Helical" evidence="7">
    <location>
        <begin position="221"/>
        <end position="242"/>
    </location>
</feature>
<dbReference type="Proteomes" id="UP000003160">
    <property type="component" value="Unassembled WGS sequence"/>
</dbReference>